<dbReference type="PANTHER" id="PTHR11455">
    <property type="entry name" value="CRYPTOCHROME"/>
    <property type="match status" value="1"/>
</dbReference>
<gene>
    <name evidence="9" type="ORF">LX69_01906</name>
</gene>
<evidence type="ECO:0000256" key="5">
    <source>
        <dbReference type="ARBA" id="ARBA00022991"/>
    </source>
</evidence>
<organism evidence="9 10">
    <name type="scientific">Breznakibacter xylanolyticus</name>
    <dbReference type="NCBI Taxonomy" id="990"/>
    <lineage>
        <taxon>Bacteria</taxon>
        <taxon>Pseudomonadati</taxon>
        <taxon>Bacteroidota</taxon>
        <taxon>Bacteroidia</taxon>
        <taxon>Marinilabiliales</taxon>
        <taxon>Marinilabiliaceae</taxon>
        <taxon>Breznakibacter</taxon>
    </lineage>
</organism>
<evidence type="ECO:0000256" key="6">
    <source>
        <dbReference type="PIRSR" id="PIRSR602081-1"/>
    </source>
</evidence>
<evidence type="ECO:0000256" key="4">
    <source>
        <dbReference type="ARBA" id="ARBA00022827"/>
    </source>
</evidence>
<dbReference type="Proteomes" id="UP000249239">
    <property type="component" value="Unassembled WGS sequence"/>
</dbReference>
<keyword evidence="4 6" id="KW-0274">FAD</keyword>
<keyword evidence="9" id="KW-0456">Lyase</keyword>
<dbReference type="GO" id="GO:0003677">
    <property type="term" value="F:DNA binding"/>
    <property type="evidence" value="ECO:0007669"/>
    <property type="project" value="TreeGrafter"/>
</dbReference>
<dbReference type="NCBIfam" id="TIGR02765">
    <property type="entry name" value="crypto_DASH"/>
    <property type="match status" value="1"/>
</dbReference>
<keyword evidence="10" id="KW-1185">Reference proteome</keyword>
<sequence>MNTSIPLIFWFRNDLRLHDNAALAVAMALGRPVLAVYVLDDQLMKPSALGFTRAGAHRLNFLKASVLAFRRQLRDRGGELHVFEGDPVEVLSRLSAYYSGATVVAHHEYAHDELVAEQRLSQWVPLQLVWGNMLFAPGTIPLDVAASPFYYTAFKNKVTAMKRNFVESPWPDSVRWLAVDADNLPLSGADVSGWPVTIDRFPVGEEAALQLLDHYATSPRMAAYAETREWFEGQGHSTALSPYLAIGALSPIRVLNVISAQPILGDEMQLSVSKLTEQLIWRDYYRWLFLRYGKTIFRRTGLRKVVPPMFDDLEAFEMWRNGHTTHPLINALMNELAATGWMSNRGRMIAAYYLSKELKVNWLWGAQWFESQLIDYDVCNNYGNWAYQSGTGTDSRINRRFNLDKQMLKFDAQRMYVSKWV</sequence>
<reference evidence="9 10" key="1">
    <citation type="submission" date="2018-06" db="EMBL/GenBank/DDBJ databases">
        <title>Genomic Encyclopedia of Archaeal and Bacterial Type Strains, Phase II (KMG-II): from individual species to whole genera.</title>
        <authorList>
            <person name="Goeker M."/>
        </authorList>
    </citation>
    <scope>NUCLEOTIDE SEQUENCE [LARGE SCALE GENOMIC DNA]</scope>
    <source>
        <strain evidence="9 10">DSM 6779</strain>
    </source>
</reference>
<feature type="binding site" evidence="6">
    <location>
        <begin position="375"/>
        <end position="377"/>
    </location>
    <ligand>
        <name>FAD</name>
        <dbReference type="ChEBI" id="CHEBI:57692"/>
    </ligand>
</feature>
<dbReference type="Gene3D" id="3.40.50.620">
    <property type="entry name" value="HUPs"/>
    <property type="match status" value="1"/>
</dbReference>
<dbReference type="GO" id="GO:0071949">
    <property type="term" value="F:FAD binding"/>
    <property type="evidence" value="ECO:0007669"/>
    <property type="project" value="TreeGrafter"/>
</dbReference>
<dbReference type="Pfam" id="PF00875">
    <property type="entry name" value="DNA_photolyase"/>
    <property type="match status" value="1"/>
</dbReference>
<keyword evidence="5 7" id="KW-0157">Chromophore</keyword>
<dbReference type="AlphaFoldDB" id="A0A2W7N8C1"/>
<protein>
    <recommendedName>
        <fullName evidence="2 7">Cryptochrome DASH</fullName>
    </recommendedName>
</protein>
<feature type="binding site" evidence="6">
    <location>
        <begin position="237"/>
        <end position="241"/>
    </location>
    <ligand>
        <name>FAD</name>
        <dbReference type="ChEBI" id="CHEBI:57692"/>
    </ligand>
</feature>
<dbReference type="GO" id="GO:0003904">
    <property type="term" value="F:deoxyribodipyrimidine photo-lyase activity"/>
    <property type="evidence" value="ECO:0007669"/>
    <property type="project" value="TreeGrafter"/>
</dbReference>
<comment type="function">
    <text evidence="7">May have a photoreceptor function.</text>
</comment>
<dbReference type="RefSeq" id="WP_170124317.1">
    <property type="nucleotide sequence ID" value="NZ_QKZK01000013.1"/>
</dbReference>
<keyword evidence="3 6" id="KW-0285">Flavoprotein</keyword>
<dbReference type="InterPro" id="IPR014133">
    <property type="entry name" value="Cry_DASH"/>
</dbReference>
<dbReference type="InterPro" id="IPR006050">
    <property type="entry name" value="DNA_photolyase_N"/>
</dbReference>
<dbReference type="InterPro" id="IPR036155">
    <property type="entry name" value="Crypto/Photolyase_N_sf"/>
</dbReference>
<dbReference type="InterPro" id="IPR005101">
    <property type="entry name" value="Cryptochr/Photolyase_FAD-bd"/>
</dbReference>
<dbReference type="GO" id="GO:0000719">
    <property type="term" value="P:photoreactive repair"/>
    <property type="evidence" value="ECO:0007669"/>
    <property type="project" value="TreeGrafter"/>
</dbReference>
<feature type="domain" description="Photolyase/cryptochrome alpha/beta" evidence="8">
    <location>
        <begin position="5"/>
        <end position="134"/>
    </location>
</feature>
<dbReference type="SUPFAM" id="SSF48173">
    <property type="entry name" value="Cryptochrome/photolyase FAD-binding domain"/>
    <property type="match status" value="1"/>
</dbReference>
<dbReference type="Pfam" id="PF03441">
    <property type="entry name" value="FAD_binding_7"/>
    <property type="match status" value="1"/>
</dbReference>
<dbReference type="Gene3D" id="1.25.40.80">
    <property type="match status" value="1"/>
</dbReference>
<dbReference type="EMBL" id="QKZK01000013">
    <property type="protein sequence ID" value="PZX16411.1"/>
    <property type="molecule type" value="Genomic_DNA"/>
</dbReference>
<evidence type="ECO:0000256" key="1">
    <source>
        <dbReference type="ARBA" id="ARBA00005862"/>
    </source>
</evidence>
<dbReference type="PROSITE" id="PS51645">
    <property type="entry name" value="PHR_CRY_ALPHA_BETA"/>
    <property type="match status" value="1"/>
</dbReference>
<comment type="similarity">
    <text evidence="1 7">Belongs to the DNA photolyase class-1 family.</text>
</comment>
<evidence type="ECO:0000313" key="10">
    <source>
        <dbReference type="Proteomes" id="UP000249239"/>
    </source>
</evidence>
<evidence type="ECO:0000256" key="7">
    <source>
        <dbReference type="RuleBase" id="RU367151"/>
    </source>
</evidence>
<dbReference type="InterPro" id="IPR014729">
    <property type="entry name" value="Rossmann-like_a/b/a_fold"/>
</dbReference>
<dbReference type="PANTHER" id="PTHR11455:SF22">
    <property type="entry name" value="CRYPTOCHROME DASH"/>
    <property type="match status" value="1"/>
</dbReference>
<dbReference type="Gene3D" id="1.10.579.10">
    <property type="entry name" value="DNA Cyclobutane Dipyrimidine Photolyase, subunit A, domain 3"/>
    <property type="match status" value="1"/>
</dbReference>
<evidence type="ECO:0000259" key="8">
    <source>
        <dbReference type="PROSITE" id="PS51645"/>
    </source>
</evidence>
<dbReference type="InterPro" id="IPR002081">
    <property type="entry name" value="Cryptochrome/DNA_photolyase_1"/>
</dbReference>
<feature type="binding site" evidence="6">
    <location>
        <position position="224"/>
    </location>
    <ligand>
        <name>FAD</name>
        <dbReference type="ChEBI" id="CHEBI:57692"/>
    </ligand>
</feature>
<name>A0A2W7N8C1_9BACT</name>
<evidence type="ECO:0000256" key="3">
    <source>
        <dbReference type="ARBA" id="ARBA00022630"/>
    </source>
</evidence>
<evidence type="ECO:0000256" key="2">
    <source>
        <dbReference type="ARBA" id="ARBA00017881"/>
    </source>
</evidence>
<proteinExistence type="inferred from homology"/>
<comment type="cofactor">
    <cofactor evidence="7">
        <name>(6R)-5,10-methylene-5,6,7,8-tetrahydrofolate</name>
        <dbReference type="ChEBI" id="CHEBI:15636"/>
    </cofactor>
    <text evidence="7">Binds 1 5,10-methenyltetrahydrofolate (MTHF) per subunit.</text>
</comment>
<feature type="binding site" evidence="6">
    <location>
        <begin position="278"/>
        <end position="285"/>
    </location>
    <ligand>
        <name>FAD</name>
        <dbReference type="ChEBI" id="CHEBI:57692"/>
    </ligand>
</feature>
<dbReference type="InterPro" id="IPR036134">
    <property type="entry name" value="Crypto/Photolyase_FAD-like_sf"/>
</dbReference>
<evidence type="ECO:0000313" key="9">
    <source>
        <dbReference type="EMBL" id="PZX16411.1"/>
    </source>
</evidence>
<dbReference type="SUPFAM" id="SSF52425">
    <property type="entry name" value="Cryptochrome/photolyase, N-terminal domain"/>
    <property type="match status" value="1"/>
</dbReference>
<accession>A0A2W7N8C1</accession>
<comment type="cofactor">
    <cofactor evidence="6 7">
        <name>FAD</name>
        <dbReference type="ChEBI" id="CHEBI:57692"/>
    </cofactor>
    <text evidence="6 7">Binds 1 FAD per subunit.</text>
</comment>
<comment type="caution">
    <text evidence="9">The sequence shown here is derived from an EMBL/GenBank/DDBJ whole genome shotgun (WGS) entry which is preliminary data.</text>
</comment>
<dbReference type="PRINTS" id="PR00147">
    <property type="entry name" value="DNAPHOTLYASE"/>
</dbReference>